<evidence type="ECO:0000313" key="1">
    <source>
        <dbReference type="EMBL" id="QHT29383.1"/>
    </source>
</evidence>
<sequence length="251" mass="29130">MKFINHIDTSYTPTYKVGTTCYKFRVIDNLSRLVTPPWLTGKISWALSSPPMNCFSAPDLKTMEERTSWFTNQDGFAVLDVTSYTESPTQYVLQQYPESQLLSELMGNDVSQVEKEFEMDPVKLKDKYTSELVSTDTILLSRHADAFYDFENVECIEIGEHQLIPSIFTKEEPLLLRNCPFQQVIIKVADPSRPIKYRAVVYRKPDQQPVEYPRWDYKNALFKLKPEFAKDCVKHATSHTSFITKTLNDRN</sequence>
<name>A0A6C0ELQ7_9ZZZZ</name>
<proteinExistence type="predicted"/>
<protein>
    <submittedName>
        <fullName evidence="1">Uncharacterized protein</fullName>
    </submittedName>
</protein>
<accession>A0A6C0ELQ7</accession>
<dbReference type="EMBL" id="MN738876">
    <property type="protein sequence ID" value="QHT29383.1"/>
    <property type="molecule type" value="Genomic_DNA"/>
</dbReference>
<organism evidence="1">
    <name type="scientific">viral metagenome</name>
    <dbReference type="NCBI Taxonomy" id="1070528"/>
    <lineage>
        <taxon>unclassified sequences</taxon>
        <taxon>metagenomes</taxon>
        <taxon>organismal metagenomes</taxon>
    </lineage>
</organism>
<reference evidence="1" key="1">
    <citation type="journal article" date="2020" name="Nature">
        <title>Giant virus diversity and host interactions through global metagenomics.</title>
        <authorList>
            <person name="Schulz F."/>
            <person name="Roux S."/>
            <person name="Paez-Espino D."/>
            <person name="Jungbluth S."/>
            <person name="Walsh D.A."/>
            <person name="Denef V.J."/>
            <person name="McMahon K.D."/>
            <person name="Konstantinidis K.T."/>
            <person name="Eloe-Fadrosh E.A."/>
            <person name="Kyrpides N.C."/>
            <person name="Woyke T."/>
        </authorList>
    </citation>
    <scope>NUCLEOTIDE SEQUENCE</scope>
    <source>
        <strain evidence="1">GVMAG-M-3300005589-24</strain>
    </source>
</reference>
<dbReference type="AlphaFoldDB" id="A0A6C0ELQ7"/>